<dbReference type="PANTHER" id="PTHR42731:SF1">
    <property type="entry name" value="RADICAL SAM DOMAIN PROTEIN"/>
    <property type="match status" value="1"/>
</dbReference>
<dbReference type="InterPro" id="IPR023404">
    <property type="entry name" value="rSAM_horseshoe"/>
</dbReference>
<dbReference type="OrthoDB" id="9806827at2"/>
<dbReference type="GO" id="GO:0051536">
    <property type="term" value="F:iron-sulfur cluster binding"/>
    <property type="evidence" value="ECO:0007669"/>
    <property type="project" value="InterPro"/>
</dbReference>
<dbReference type="Pfam" id="PF19864">
    <property type="entry name" value="Radical_SAM_N2"/>
    <property type="match status" value="1"/>
</dbReference>
<dbReference type="EMBL" id="JENJ01000005">
    <property type="protein sequence ID" value="KGM97940.1"/>
    <property type="molecule type" value="Genomic_DNA"/>
</dbReference>
<organism evidence="2 3">
    <name type="scientific">Clostridium novyi A str. 4552</name>
    <dbReference type="NCBI Taxonomy" id="1444289"/>
    <lineage>
        <taxon>Bacteria</taxon>
        <taxon>Bacillati</taxon>
        <taxon>Bacillota</taxon>
        <taxon>Clostridia</taxon>
        <taxon>Eubacteriales</taxon>
        <taxon>Clostridiaceae</taxon>
        <taxon>Clostridium</taxon>
    </lineage>
</organism>
<comment type="caution">
    <text evidence="2">The sequence shown here is derived from an EMBL/GenBank/DDBJ whole genome shotgun (WGS) entry which is preliminary data.</text>
</comment>
<dbReference type="PANTHER" id="PTHR42731">
    <property type="entry name" value="SLL1084 PROTEIN"/>
    <property type="match status" value="1"/>
</dbReference>
<feature type="domain" description="Radical SAM core" evidence="1">
    <location>
        <begin position="253"/>
        <end position="490"/>
    </location>
</feature>
<dbReference type="InterPro" id="IPR023862">
    <property type="entry name" value="CHP03960_rSAM"/>
</dbReference>
<dbReference type="Gene3D" id="3.80.30.20">
    <property type="entry name" value="tm_1862 like domain"/>
    <property type="match status" value="1"/>
</dbReference>
<accession>A0A0A0IE82</accession>
<sequence>MNKISDDILCRVEKPIRYTGGELNSFSKDKNKVDIRVAFCFPDVYEVGMSHLGTKILYYTMNQREDTFCERAFAPWPDMEDLMRKNNIPMYTLETKDSLKVFDLVAFTLQYEMSYTNILNMLSMANIPIRAEDRTEDDPIVFCGGPCAYNPEPLYAVADFFALGEGEVQLDEVLDLYKECKDKGLSKKEFLRKAVSIRGIYVPSLYDVTYNEDGTIKEFNAKYDDVPAKVTKAIINNFNEVEFPNKLIVPYGEIVHDRVTIETFRGCTRGCRFCQAGMIYRPVREKTKEKIMEQVDELLKATGYEEVSLVSLSICDYSDIQGLINELIEKYKDKKVGVSLPSIRIDAFCVDLIKEIQKVRKTGLTFAPEAGSQRMRDIINKGVNEQDLMDSVSNAFKSGWSTIKLYFMIGLSYERDEDVIGIAELGEKVVEEYYKIPKEERQKGLKVTLSTSIFVPKPFTPFQWAPQDRMDVVKEKIRLIRNSVKSKRIQYNWHESPVSYMEAILARGDRKVCDVIIRAFEKGAKFDGWGEYFNFETWMEALDECNVDGEFYAYRERSYDEVLPWDFIDVGVSKEFLIRENEKAKKAELTPDCRQGCKNCGINTNESFKEGTCFENAIFNKVH</sequence>
<dbReference type="Pfam" id="PF04055">
    <property type="entry name" value="Radical_SAM"/>
    <property type="match status" value="1"/>
</dbReference>
<dbReference type="SFLD" id="SFLDS00029">
    <property type="entry name" value="Radical_SAM"/>
    <property type="match status" value="1"/>
</dbReference>
<dbReference type="SUPFAM" id="SSF102114">
    <property type="entry name" value="Radical SAM enzymes"/>
    <property type="match status" value="1"/>
</dbReference>
<evidence type="ECO:0000313" key="2">
    <source>
        <dbReference type="EMBL" id="KGM97940.1"/>
    </source>
</evidence>
<dbReference type="SFLD" id="SFLDG01082">
    <property type="entry name" value="B12-binding_domain_containing"/>
    <property type="match status" value="1"/>
</dbReference>
<evidence type="ECO:0000259" key="1">
    <source>
        <dbReference type="PROSITE" id="PS51918"/>
    </source>
</evidence>
<dbReference type="InterPro" id="IPR058240">
    <property type="entry name" value="rSAM_sf"/>
</dbReference>
<dbReference type="PROSITE" id="PS51918">
    <property type="entry name" value="RADICAL_SAM"/>
    <property type="match status" value="1"/>
</dbReference>
<dbReference type="InterPro" id="IPR045784">
    <property type="entry name" value="Radical_SAM_N2"/>
</dbReference>
<dbReference type="RefSeq" id="WP_039252565.1">
    <property type="nucleotide sequence ID" value="NZ_JENJ01000005.1"/>
</dbReference>
<name>A0A0A0IE82_CLONO</name>
<dbReference type="NCBIfam" id="TIGR03960">
    <property type="entry name" value="rSAM_fuse_unch"/>
    <property type="match status" value="1"/>
</dbReference>
<proteinExistence type="predicted"/>
<dbReference type="InterPro" id="IPR006638">
    <property type="entry name" value="Elp3/MiaA/NifB-like_rSAM"/>
</dbReference>
<dbReference type="SMART" id="SM00729">
    <property type="entry name" value="Elp3"/>
    <property type="match status" value="1"/>
</dbReference>
<dbReference type="CDD" id="cd01335">
    <property type="entry name" value="Radical_SAM"/>
    <property type="match status" value="1"/>
</dbReference>
<dbReference type="InterPro" id="IPR007197">
    <property type="entry name" value="rSAM"/>
</dbReference>
<dbReference type="AlphaFoldDB" id="A0A0A0IE82"/>
<gene>
    <name evidence="2" type="ORF">Z968_01885</name>
</gene>
<dbReference type="GO" id="GO:0003824">
    <property type="term" value="F:catalytic activity"/>
    <property type="evidence" value="ECO:0007669"/>
    <property type="project" value="InterPro"/>
</dbReference>
<dbReference type="Proteomes" id="UP000030012">
    <property type="component" value="Unassembled WGS sequence"/>
</dbReference>
<protein>
    <submittedName>
        <fullName evidence="2">Fe-S oxidoreductase</fullName>
    </submittedName>
</protein>
<reference evidence="2 3" key="1">
    <citation type="submission" date="2014-01" db="EMBL/GenBank/DDBJ databases">
        <title>Plasmidome dynamics in the species complex Clostridium novyi sensu lato converts strains of independent lineages into distinctly different pathogens.</title>
        <authorList>
            <person name="Skarin H."/>
            <person name="Segerman B."/>
        </authorList>
    </citation>
    <scope>NUCLEOTIDE SEQUENCE [LARGE SCALE GENOMIC DNA]</scope>
    <source>
        <strain evidence="2 3">4552</strain>
    </source>
</reference>
<evidence type="ECO:0000313" key="3">
    <source>
        <dbReference type="Proteomes" id="UP000030012"/>
    </source>
</evidence>